<proteinExistence type="predicted"/>
<organism evidence="1 2">
    <name type="scientific">Entomophthora muscae</name>
    <dbReference type="NCBI Taxonomy" id="34485"/>
    <lineage>
        <taxon>Eukaryota</taxon>
        <taxon>Fungi</taxon>
        <taxon>Fungi incertae sedis</taxon>
        <taxon>Zoopagomycota</taxon>
        <taxon>Entomophthoromycotina</taxon>
        <taxon>Entomophthoromycetes</taxon>
        <taxon>Entomophthorales</taxon>
        <taxon>Entomophthoraceae</taxon>
        <taxon>Entomophthora</taxon>
    </lineage>
</organism>
<reference evidence="1" key="1">
    <citation type="submission" date="2022-04" db="EMBL/GenBank/DDBJ databases">
        <title>Genome of the entomopathogenic fungus Entomophthora muscae.</title>
        <authorList>
            <person name="Elya C."/>
            <person name="Lovett B.R."/>
            <person name="Lee E."/>
            <person name="Macias A.M."/>
            <person name="Hajek A.E."/>
            <person name="De Bivort B.L."/>
            <person name="Kasson M.T."/>
            <person name="De Fine Licht H.H."/>
            <person name="Stajich J.E."/>
        </authorList>
    </citation>
    <scope>NUCLEOTIDE SEQUENCE</scope>
    <source>
        <strain evidence="1">Berkeley</strain>
    </source>
</reference>
<evidence type="ECO:0000313" key="2">
    <source>
        <dbReference type="Proteomes" id="UP001165960"/>
    </source>
</evidence>
<name>A0ACC2T870_9FUNG</name>
<accession>A0ACC2T870</accession>
<evidence type="ECO:0000313" key="1">
    <source>
        <dbReference type="EMBL" id="KAJ9070790.1"/>
    </source>
</evidence>
<comment type="caution">
    <text evidence="1">The sequence shown here is derived from an EMBL/GenBank/DDBJ whole genome shotgun (WGS) entry which is preliminary data.</text>
</comment>
<gene>
    <name evidence="1" type="ORF">DSO57_1003653</name>
</gene>
<keyword evidence="2" id="KW-1185">Reference proteome</keyword>
<sequence>MSMSNKAKGTIRTLKNYTKGFTELQIKARSATSNDPTGPSGALLSELARASFSHYRFVELMDIIDKRLNDSGKNWRHVFKALIVMEYLLQNGSEEVVAHCRNNLYIIKTLREFQFVDEHSKDQGANVRHKAKDVTQLLTNEQKLKEARAHLQDMNSFGNYGNDSSYGSGYGFENQKDSYGSRTQSRNASFSAEDRELAMAIEESRRMAQKQPAQRSSSETDDDLRKAIEISKREAEQRERSIAKENELVVLDDYDPNPTPKNPQTSHIKQFDFFGNIVHEPAAQAASSGSSDLLCLDPLQFTGQSQTPSFQQNNYNAYRTSGYTSNPNPFTQTNPAFPQNNQQFSQNNNFNQTSNAFSQNNGFAQTSSGYPHNQGASNHSTGNFPQNNGPFSQTAGLNHQSPQPSFDQLPTNNYTGANNSFPSNDPISQTFSPTSQNAPGFQSQFTGAFDGGFNAKPLPHQNKTNANAALASIARNSSQIDPFASLAASRSNNLRPRSGTNPEFLSGNSNPFHGTWSNAPPTFPDSVPPSQNKPNSMDMFSQPPPNNPFASFQGGPTPTNNPNNGNQNIFF</sequence>
<dbReference type="EMBL" id="QTSX02003559">
    <property type="protein sequence ID" value="KAJ9070790.1"/>
    <property type="molecule type" value="Genomic_DNA"/>
</dbReference>
<protein>
    <submittedName>
        <fullName evidence="1">Uncharacterized protein</fullName>
    </submittedName>
</protein>
<dbReference type="Proteomes" id="UP001165960">
    <property type="component" value="Unassembled WGS sequence"/>
</dbReference>